<sequence length="119" mass="12881">MKELNIGSSKVRVRATPLALLFYKQEFGTDLLGDLLKMQDIGADLSKMDSIAFLQLTWAMAKADAFGNGQFPSFVEWIAGLESIDFSDPDFMQGMLEEAMAGFFRAGGKASDGANTAGK</sequence>
<gene>
    <name evidence="1" type="ORF">ACFSC9_08560</name>
</gene>
<reference evidence="2" key="1">
    <citation type="journal article" date="2019" name="Int. J. Syst. Evol. Microbiol.">
        <title>The Global Catalogue of Microorganisms (GCM) 10K type strain sequencing project: providing services to taxonomists for standard genome sequencing and annotation.</title>
        <authorList>
            <consortium name="The Broad Institute Genomics Platform"/>
            <consortium name="The Broad Institute Genome Sequencing Center for Infectious Disease"/>
            <person name="Wu L."/>
            <person name="Ma J."/>
        </authorList>
    </citation>
    <scope>NUCLEOTIDE SEQUENCE [LARGE SCALE GENOMIC DNA]</scope>
    <source>
        <strain evidence="2">CCUG 54950</strain>
    </source>
</reference>
<name>A0ABW4RH39_9BACL</name>
<protein>
    <recommendedName>
        <fullName evidence="3">Phage tail assembly chaperone protein, TAC</fullName>
    </recommendedName>
</protein>
<accession>A0ABW4RH39</accession>
<organism evidence="1 2">
    <name type="scientific">Paenibacillus wenxiniae</name>
    <dbReference type="NCBI Taxonomy" id="1636843"/>
    <lineage>
        <taxon>Bacteria</taxon>
        <taxon>Bacillati</taxon>
        <taxon>Bacillota</taxon>
        <taxon>Bacilli</taxon>
        <taxon>Bacillales</taxon>
        <taxon>Paenibacillaceae</taxon>
        <taxon>Paenibacillus</taxon>
    </lineage>
</organism>
<keyword evidence="2" id="KW-1185">Reference proteome</keyword>
<evidence type="ECO:0000313" key="1">
    <source>
        <dbReference type="EMBL" id="MFD1885579.1"/>
    </source>
</evidence>
<proteinExistence type="predicted"/>
<dbReference type="RefSeq" id="WP_347325841.1">
    <property type="nucleotide sequence ID" value="NZ_JBCGUH010000007.1"/>
</dbReference>
<dbReference type="Proteomes" id="UP001597233">
    <property type="component" value="Unassembled WGS sequence"/>
</dbReference>
<evidence type="ECO:0008006" key="3">
    <source>
        <dbReference type="Google" id="ProtNLM"/>
    </source>
</evidence>
<evidence type="ECO:0000313" key="2">
    <source>
        <dbReference type="Proteomes" id="UP001597233"/>
    </source>
</evidence>
<comment type="caution">
    <text evidence="1">The sequence shown here is derived from an EMBL/GenBank/DDBJ whole genome shotgun (WGS) entry which is preliminary data.</text>
</comment>
<dbReference type="EMBL" id="JBHUEH010000011">
    <property type="protein sequence ID" value="MFD1885579.1"/>
    <property type="molecule type" value="Genomic_DNA"/>
</dbReference>